<dbReference type="InterPro" id="IPR011009">
    <property type="entry name" value="Kinase-like_dom_sf"/>
</dbReference>
<evidence type="ECO:0000259" key="1">
    <source>
        <dbReference type="Pfam" id="PF07714"/>
    </source>
</evidence>
<dbReference type="Proteomes" id="UP000789570">
    <property type="component" value="Unassembled WGS sequence"/>
</dbReference>
<accession>A0A9N9D2A7</accession>
<feature type="non-terminal residue" evidence="2">
    <location>
        <position position="98"/>
    </location>
</feature>
<dbReference type="GO" id="GO:0004672">
    <property type="term" value="F:protein kinase activity"/>
    <property type="evidence" value="ECO:0007669"/>
    <property type="project" value="InterPro"/>
</dbReference>
<dbReference type="InterPro" id="IPR001245">
    <property type="entry name" value="Ser-Thr/Tyr_kinase_cat_dom"/>
</dbReference>
<organism evidence="2 3">
    <name type="scientific">Funneliformis caledonium</name>
    <dbReference type="NCBI Taxonomy" id="1117310"/>
    <lineage>
        <taxon>Eukaryota</taxon>
        <taxon>Fungi</taxon>
        <taxon>Fungi incertae sedis</taxon>
        <taxon>Mucoromycota</taxon>
        <taxon>Glomeromycotina</taxon>
        <taxon>Glomeromycetes</taxon>
        <taxon>Glomerales</taxon>
        <taxon>Glomeraceae</taxon>
        <taxon>Funneliformis</taxon>
    </lineage>
</organism>
<name>A0A9N9D2A7_9GLOM</name>
<dbReference type="AlphaFoldDB" id="A0A9N9D2A7"/>
<sequence length="98" mass="11806">MKYYKGGDLHSYLDETHEMLCLRDIIDMLWKISMGINQIYKFELIHRNLHEGSWITAICDEPIQSELSDQFDIAEEKKFSDLEKYKFNQQEIHPQAFY</sequence>
<proteinExistence type="predicted"/>
<evidence type="ECO:0000313" key="3">
    <source>
        <dbReference type="Proteomes" id="UP000789570"/>
    </source>
</evidence>
<comment type="caution">
    <text evidence="2">The sequence shown here is derived from an EMBL/GenBank/DDBJ whole genome shotgun (WGS) entry which is preliminary data.</text>
</comment>
<evidence type="ECO:0000313" key="2">
    <source>
        <dbReference type="EMBL" id="CAG8624337.1"/>
    </source>
</evidence>
<dbReference type="EMBL" id="CAJVPQ010003307">
    <property type="protein sequence ID" value="CAG8624337.1"/>
    <property type="molecule type" value="Genomic_DNA"/>
</dbReference>
<dbReference type="OrthoDB" id="2335155at2759"/>
<feature type="domain" description="Serine-threonine/tyrosine-protein kinase catalytic" evidence="1">
    <location>
        <begin position="1"/>
        <end position="49"/>
    </location>
</feature>
<dbReference type="Pfam" id="PF07714">
    <property type="entry name" value="PK_Tyr_Ser-Thr"/>
    <property type="match status" value="1"/>
</dbReference>
<protein>
    <submittedName>
        <fullName evidence="2">15306_t:CDS:1</fullName>
    </submittedName>
</protein>
<gene>
    <name evidence="2" type="ORF">FCALED_LOCUS9723</name>
</gene>
<reference evidence="2" key="1">
    <citation type="submission" date="2021-06" db="EMBL/GenBank/DDBJ databases">
        <authorList>
            <person name="Kallberg Y."/>
            <person name="Tangrot J."/>
            <person name="Rosling A."/>
        </authorList>
    </citation>
    <scope>NUCLEOTIDE SEQUENCE</scope>
    <source>
        <strain evidence="2">UK204</strain>
    </source>
</reference>
<dbReference type="SUPFAM" id="SSF56112">
    <property type="entry name" value="Protein kinase-like (PK-like)"/>
    <property type="match status" value="1"/>
</dbReference>
<keyword evidence="3" id="KW-1185">Reference proteome</keyword>